<reference evidence="3" key="1">
    <citation type="journal article" date="2019" name="Int. J. Syst. Evol. Microbiol.">
        <title>The Global Catalogue of Microorganisms (GCM) 10K type strain sequencing project: providing services to taxonomists for standard genome sequencing and annotation.</title>
        <authorList>
            <consortium name="The Broad Institute Genomics Platform"/>
            <consortium name="The Broad Institute Genome Sequencing Center for Infectious Disease"/>
            <person name="Wu L."/>
            <person name="Ma J."/>
        </authorList>
    </citation>
    <scope>NUCLEOTIDE SEQUENCE [LARGE SCALE GENOMIC DNA]</scope>
    <source>
        <strain evidence="3">JCM 31921</strain>
    </source>
</reference>
<dbReference type="SUPFAM" id="SSF53335">
    <property type="entry name" value="S-adenosyl-L-methionine-dependent methyltransferases"/>
    <property type="match status" value="1"/>
</dbReference>
<dbReference type="Gene3D" id="3.40.50.150">
    <property type="entry name" value="Vaccinia Virus protein VP39"/>
    <property type="match status" value="1"/>
</dbReference>
<evidence type="ECO:0000313" key="3">
    <source>
        <dbReference type="Proteomes" id="UP001501410"/>
    </source>
</evidence>
<sequence length="238" mass="27729">MFVVGCVKRDIIMDWRGELLLLHWNEAGREVTFSVRKYSRDLFVFADFFLERDYDKFCVLLENRVGNMRFIVDAGANIGCSAIFYKCRFPDAKIVCIEPESSNFDLLNHNIQVNQMQDQIVSLKKALWTEKTSLDLMQRDWSHDGFLVMTGEREDEVIDQVETVTLAEIQEIFESGHIDLLRKILKVRKRNFSLKRSILHHSAITPTPFLWKCILSLFRNLRLCDPFPSCNSAANQSI</sequence>
<evidence type="ECO:0000313" key="2">
    <source>
        <dbReference type="EMBL" id="GAA4457198.1"/>
    </source>
</evidence>
<keyword evidence="3" id="KW-1185">Reference proteome</keyword>
<comment type="caution">
    <text evidence="2">The sequence shown here is derived from an EMBL/GenBank/DDBJ whole genome shotgun (WGS) entry which is preliminary data.</text>
</comment>
<accession>A0ABP8MW97</accession>
<dbReference type="EMBL" id="BAABEZ010000022">
    <property type="protein sequence ID" value="GAA4457198.1"/>
    <property type="molecule type" value="Genomic_DNA"/>
</dbReference>
<proteinExistence type="predicted"/>
<dbReference type="InterPro" id="IPR006342">
    <property type="entry name" value="FkbM_mtfrase"/>
</dbReference>
<dbReference type="Proteomes" id="UP001501410">
    <property type="component" value="Unassembled WGS sequence"/>
</dbReference>
<dbReference type="InterPro" id="IPR029063">
    <property type="entry name" value="SAM-dependent_MTases_sf"/>
</dbReference>
<feature type="domain" description="Methyltransferase FkbM" evidence="1">
    <location>
        <begin position="73"/>
        <end position="181"/>
    </location>
</feature>
<gene>
    <name evidence="2" type="ORF">GCM10023092_23680</name>
</gene>
<evidence type="ECO:0000259" key="1">
    <source>
        <dbReference type="Pfam" id="PF05050"/>
    </source>
</evidence>
<name>A0ABP8MW97_9BACT</name>
<dbReference type="Pfam" id="PF05050">
    <property type="entry name" value="Methyltransf_21"/>
    <property type="match status" value="1"/>
</dbReference>
<protein>
    <recommendedName>
        <fullName evidence="1">Methyltransferase FkbM domain-containing protein</fullName>
    </recommendedName>
</protein>
<organism evidence="2 3">
    <name type="scientific">Rurimicrobium arvi</name>
    <dbReference type="NCBI Taxonomy" id="2049916"/>
    <lineage>
        <taxon>Bacteria</taxon>
        <taxon>Pseudomonadati</taxon>
        <taxon>Bacteroidota</taxon>
        <taxon>Chitinophagia</taxon>
        <taxon>Chitinophagales</taxon>
        <taxon>Chitinophagaceae</taxon>
        <taxon>Rurimicrobium</taxon>
    </lineage>
</organism>
<dbReference type="NCBIfam" id="TIGR01444">
    <property type="entry name" value="fkbM_fam"/>
    <property type="match status" value="1"/>
</dbReference>